<dbReference type="EnsemblMetazoa" id="AATE014925-RA">
    <property type="protein sequence ID" value="AATE014925-PA.1"/>
    <property type="gene ID" value="AATE014925"/>
</dbReference>
<organism evidence="2">
    <name type="scientific">Anopheles atroparvus</name>
    <name type="common">European mosquito</name>
    <dbReference type="NCBI Taxonomy" id="41427"/>
    <lineage>
        <taxon>Eukaryota</taxon>
        <taxon>Metazoa</taxon>
        <taxon>Ecdysozoa</taxon>
        <taxon>Arthropoda</taxon>
        <taxon>Hexapoda</taxon>
        <taxon>Insecta</taxon>
        <taxon>Pterygota</taxon>
        <taxon>Neoptera</taxon>
        <taxon>Endopterygota</taxon>
        <taxon>Diptera</taxon>
        <taxon>Nematocera</taxon>
        <taxon>Culicoidea</taxon>
        <taxon>Culicidae</taxon>
        <taxon>Anophelinae</taxon>
        <taxon>Anopheles</taxon>
    </lineage>
</organism>
<reference evidence="2" key="1">
    <citation type="submission" date="2022-08" db="UniProtKB">
        <authorList>
            <consortium name="EnsemblMetazoa"/>
        </authorList>
    </citation>
    <scope>IDENTIFICATION</scope>
    <source>
        <strain evidence="2">EBRO</strain>
    </source>
</reference>
<feature type="region of interest" description="Disordered" evidence="1">
    <location>
        <begin position="1"/>
        <end position="59"/>
    </location>
</feature>
<proteinExistence type="predicted"/>
<name>A0A182JBE6_ANOAO</name>
<dbReference type="AlphaFoldDB" id="A0A182JBE6"/>
<accession>A0A182JBE6</accession>
<feature type="region of interest" description="Disordered" evidence="1">
    <location>
        <begin position="135"/>
        <end position="158"/>
    </location>
</feature>
<feature type="compositionally biased region" description="Acidic residues" evidence="1">
    <location>
        <begin position="136"/>
        <end position="150"/>
    </location>
</feature>
<feature type="compositionally biased region" description="Polar residues" evidence="1">
    <location>
        <begin position="1"/>
        <end position="20"/>
    </location>
</feature>
<evidence type="ECO:0000256" key="1">
    <source>
        <dbReference type="SAM" id="MobiDB-lite"/>
    </source>
</evidence>
<sequence>MRVTSESNSGPPSRTPSIMDSPTLARVERARLRQEADGSVGPRAGSAAGGGQREDSLERCLLDPKYVPAQGQQANRRGQGQGYKTGFIALKLHPLCVPSGVALLLGGGFYANPTHHAYAYFGSYDLLIIRGRGSADDDNDDADGASDDDDVHARGLEN</sequence>
<protein>
    <submittedName>
        <fullName evidence="2">Uncharacterized protein</fullName>
    </submittedName>
</protein>
<feature type="compositionally biased region" description="Basic and acidic residues" evidence="1">
    <location>
        <begin position="26"/>
        <end position="36"/>
    </location>
</feature>
<evidence type="ECO:0000313" key="2">
    <source>
        <dbReference type="EnsemblMetazoa" id="AATE014925-PA.1"/>
    </source>
</evidence>
<dbReference type="VEuPathDB" id="VectorBase:AATE014925"/>